<evidence type="ECO:0000313" key="3">
    <source>
        <dbReference type="EMBL" id="TFZ43445.1"/>
    </source>
</evidence>
<dbReference type="EMBL" id="SRHU01000001">
    <property type="protein sequence ID" value="TFZ43445.1"/>
    <property type="molecule type" value="Genomic_DNA"/>
</dbReference>
<name>A0AAJ5EGU7_9ENTE</name>
<protein>
    <submittedName>
        <fullName evidence="3">Helix-turn-helix domain-containing protein</fullName>
    </submittedName>
</protein>
<dbReference type="InterPro" id="IPR055247">
    <property type="entry name" value="InsJ-like_HTH"/>
</dbReference>
<dbReference type="InterPro" id="IPR009057">
    <property type="entry name" value="Homeodomain-like_sf"/>
</dbReference>
<feature type="domain" description="Insertion element IS150 protein InsJ-like helix-turn-helix" evidence="1">
    <location>
        <begin position="15"/>
        <end position="45"/>
    </location>
</feature>
<dbReference type="Gene3D" id="1.10.10.10">
    <property type="entry name" value="Winged helix-like DNA-binding domain superfamily/Winged helix DNA-binding domain"/>
    <property type="match status" value="1"/>
</dbReference>
<gene>
    <name evidence="3" type="ORF">E4031_00115</name>
    <name evidence="2" type="ORF">E4Z98_05760</name>
</gene>
<evidence type="ECO:0000313" key="2">
    <source>
        <dbReference type="EMBL" id="QCA28848.1"/>
    </source>
</evidence>
<organism evidence="3 5">
    <name type="scientific">Vagococcus xieshaowenii</name>
    <dbReference type="NCBI Taxonomy" id="2562451"/>
    <lineage>
        <taxon>Bacteria</taxon>
        <taxon>Bacillati</taxon>
        <taxon>Bacillota</taxon>
        <taxon>Bacilli</taxon>
        <taxon>Lactobacillales</taxon>
        <taxon>Enterococcaceae</taxon>
        <taxon>Vagococcus</taxon>
    </lineage>
</organism>
<evidence type="ECO:0000313" key="5">
    <source>
        <dbReference type="Proteomes" id="UP000297725"/>
    </source>
</evidence>
<dbReference type="AlphaFoldDB" id="A0AAJ5EGU7"/>
<reference evidence="3 5" key="1">
    <citation type="submission" date="2019-03" db="EMBL/GenBank/DDBJ databases">
        <title>Vagococcus sp. was isolated fron gut of Carduelis flavirostris.</title>
        <authorList>
            <person name="Ge Y."/>
        </authorList>
    </citation>
    <scope>NUCLEOTIDE SEQUENCE [LARGE SCALE GENOMIC DNA]</scope>
    <source>
        <strain evidence="3 5">CF-210</strain>
    </source>
</reference>
<proteinExistence type="predicted"/>
<dbReference type="SUPFAM" id="SSF46689">
    <property type="entry name" value="Homeodomain-like"/>
    <property type="match status" value="1"/>
</dbReference>
<evidence type="ECO:0000259" key="1">
    <source>
        <dbReference type="Pfam" id="PF13518"/>
    </source>
</evidence>
<keyword evidence="4" id="KW-1185">Reference proteome</keyword>
<evidence type="ECO:0000313" key="4">
    <source>
        <dbReference type="Proteomes" id="UP000296883"/>
    </source>
</evidence>
<dbReference type="InterPro" id="IPR036388">
    <property type="entry name" value="WH-like_DNA-bd_sf"/>
</dbReference>
<accession>A0AAJ5EGU7</accession>
<sequence length="89" mass="10724">MHYSKRFKLQSTETYGVSYHQIYSWVKKYQQLGEQGLKDNRGRSKSVDSLTEEECLKLRIKELETRNNYLEMENTFAKKLQEIQRSNQN</sequence>
<dbReference type="EMBL" id="CP038865">
    <property type="protein sequence ID" value="QCA28848.1"/>
    <property type="molecule type" value="Genomic_DNA"/>
</dbReference>
<dbReference type="Proteomes" id="UP000296883">
    <property type="component" value="Chromosome"/>
</dbReference>
<reference evidence="2 4" key="2">
    <citation type="journal article" date="2020" name="Int. J. Syst. Evol. Microbiol.">
        <title>Vagococcus xieshaowenii sp. nov., isolated from snow finch (Montifringilla taczanowskii) cloacal content.</title>
        <authorList>
            <person name="Ge Y."/>
            <person name="Yang J."/>
            <person name="Lai X.H."/>
            <person name="Zhang G."/>
            <person name="Jin D."/>
            <person name="Lu S."/>
            <person name="Wang B."/>
            <person name="Huang Y."/>
            <person name="Huang Y."/>
            <person name="Ren Z."/>
            <person name="Zhang X."/>
            <person name="Xu J."/>
        </authorList>
    </citation>
    <scope>NUCLEOTIDE SEQUENCE [LARGE SCALE GENOMIC DNA]</scope>
    <source>
        <strain evidence="2">Personal::cf-49</strain>
        <strain evidence="4">personal::cf-49</strain>
    </source>
</reference>
<dbReference type="Proteomes" id="UP000297725">
    <property type="component" value="Unassembled WGS sequence"/>
</dbReference>
<dbReference type="Pfam" id="PF13518">
    <property type="entry name" value="HTH_28"/>
    <property type="match status" value="1"/>
</dbReference>